<dbReference type="GO" id="GO:0000045">
    <property type="term" value="P:autophagosome assembly"/>
    <property type="evidence" value="ECO:0007669"/>
    <property type="project" value="TreeGrafter"/>
</dbReference>
<dbReference type="PANTHER" id="PTHR43220">
    <property type="match status" value="1"/>
</dbReference>
<feature type="transmembrane region" description="Helical" evidence="6">
    <location>
        <begin position="170"/>
        <end position="196"/>
    </location>
</feature>
<evidence type="ECO:0000313" key="10">
    <source>
        <dbReference type="Proteomes" id="UP000789572"/>
    </source>
</evidence>
<evidence type="ECO:0000313" key="9">
    <source>
        <dbReference type="EMBL" id="CAG8578940.1"/>
    </source>
</evidence>
<keyword evidence="10" id="KW-1185">Reference proteome</keyword>
<dbReference type="AlphaFoldDB" id="A0A9N9G1X4"/>
<keyword evidence="4 6" id="KW-0472">Membrane</keyword>
<comment type="caution">
    <text evidence="9">The sequence shown here is derived from an EMBL/GenBank/DDBJ whole genome shotgun (WGS) entry which is preliminary data.</text>
</comment>
<dbReference type="OrthoDB" id="3364966at2759"/>
<reference evidence="9" key="1">
    <citation type="submission" date="2021-06" db="EMBL/GenBank/DDBJ databases">
        <authorList>
            <person name="Kallberg Y."/>
            <person name="Tangrot J."/>
            <person name="Rosling A."/>
        </authorList>
    </citation>
    <scope>NUCLEOTIDE SEQUENCE</scope>
    <source>
        <strain evidence="9">IA702</strain>
    </source>
</reference>
<evidence type="ECO:0000259" key="8">
    <source>
        <dbReference type="Pfam" id="PF09335"/>
    </source>
</evidence>
<sequence length="354" mass="39675">MTHDDEAGVKVKSPGYRYKTFNSKKRRKRCKADGKSITENDMITSIEMARQLLMDSQFYVELKESLQKHLSAHSASVVDIVCYGIGSIESSIRSRYQLAFALLLRELLQSQVSVRNAHTLGVLPSILILVLAFGIGAASVYWALDSLLSAETTLGDVKALHTGLSNADDAVLVLCYIAVYIFLQSFAIPGSVMLSVLGGTLWGTWKALALVGFCSATGATICYFLSYYLGQSVTRVYLAERMEQWNEQLKNHKQHLFSYIVFLRVTPFLPNWFINIASPHMNVGINTFYWATFFGVMPLSFIHVQAGETIHRITETDDFTFLTPQNVLTMTMIAVAALIPIIIRRKFEQKDKAE</sequence>
<dbReference type="EMBL" id="CAJVPJ010001161">
    <property type="protein sequence ID" value="CAG8578940.1"/>
    <property type="molecule type" value="Genomic_DNA"/>
</dbReference>
<evidence type="ECO:0000259" key="7">
    <source>
        <dbReference type="Pfam" id="PF07985"/>
    </source>
</evidence>
<comment type="subcellular location">
    <subcellularLocation>
        <location evidence="1">Membrane</location>
        <topology evidence="1">Multi-pass membrane protein</topology>
    </subcellularLocation>
</comment>
<accession>A0A9N9G1X4</accession>
<dbReference type="GO" id="GO:0005789">
    <property type="term" value="C:endoplasmic reticulum membrane"/>
    <property type="evidence" value="ECO:0007669"/>
    <property type="project" value="TreeGrafter"/>
</dbReference>
<feature type="transmembrane region" description="Helical" evidence="6">
    <location>
        <begin position="288"/>
        <end position="306"/>
    </location>
</feature>
<dbReference type="InterPro" id="IPR045014">
    <property type="entry name" value="TM41A/B"/>
</dbReference>
<protein>
    <submittedName>
        <fullName evidence="9">9010_t:CDS:1</fullName>
    </submittedName>
</protein>
<evidence type="ECO:0000256" key="5">
    <source>
        <dbReference type="ARBA" id="ARBA00025797"/>
    </source>
</evidence>
<proteinExistence type="inferred from homology"/>
<dbReference type="Proteomes" id="UP000789572">
    <property type="component" value="Unassembled WGS sequence"/>
</dbReference>
<dbReference type="InterPro" id="IPR012942">
    <property type="entry name" value="SRR1-like"/>
</dbReference>
<evidence type="ECO:0000256" key="4">
    <source>
        <dbReference type="ARBA" id="ARBA00023136"/>
    </source>
</evidence>
<keyword evidence="2 6" id="KW-0812">Transmembrane</keyword>
<keyword evidence="3 6" id="KW-1133">Transmembrane helix</keyword>
<dbReference type="InterPro" id="IPR032816">
    <property type="entry name" value="VTT_dom"/>
</dbReference>
<feature type="transmembrane region" description="Helical" evidence="6">
    <location>
        <begin position="208"/>
        <end position="229"/>
    </location>
</feature>
<dbReference type="Pfam" id="PF07985">
    <property type="entry name" value="SRR1"/>
    <property type="match status" value="1"/>
</dbReference>
<evidence type="ECO:0000256" key="6">
    <source>
        <dbReference type="SAM" id="Phobius"/>
    </source>
</evidence>
<comment type="similarity">
    <text evidence="5">Belongs to the TMEM41 family.</text>
</comment>
<feature type="transmembrane region" description="Helical" evidence="6">
    <location>
        <begin position="120"/>
        <end position="144"/>
    </location>
</feature>
<dbReference type="Pfam" id="PF09335">
    <property type="entry name" value="VTT_dom"/>
    <property type="match status" value="1"/>
</dbReference>
<feature type="transmembrane region" description="Helical" evidence="6">
    <location>
        <begin position="256"/>
        <end position="276"/>
    </location>
</feature>
<organism evidence="9 10">
    <name type="scientific">Paraglomus occultum</name>
    <dbReference type="NCBI Taxonomy" id="144539"/>
    <lineage>
        <taxon>Eukaryota</taxon>
        <taxon>Fungi</taxon>
        <taxon>Fungi incertae sedis</taxon>
        <taxon>Mucoromycota</taxon>
        <taxon>Glomeromycotina</taxon>
        <taxon>Glomeromycetes</taxon>
        <taxon>Paraglomerales</taxon>
        <taxon>Paraglomeraceae</taxon>
        <taxon>Paraglomus</taxon>
    </lineage>
</organism>
<evidence type="ECO:0000256" key="2">
    <source>
        <dbReference type="ARBA" id="ARBA00022692"/>
    </source>
</evidence>
<feature type="domain" description="VTT" evidence="8">
    <location>
        <begin position="188"/>
        <end position="308"/>
    </location>
</feature>
<evidence type="ECO:0000256" key="1">
    <source>
        <dbReference type="ARBA" id="ARBA00004141"/>
    </source>
</evidence>
<feature type="domain" description="SRR1-like" evidence="7">
    <location>
        <begin position="63"/>
        <end position="112"/>
    </location>
</feature>
<evidence type="ECO:0000256" key="3">
    <source>
        <dbReference type="ARBA" id="ARBA00022989"/>
    </source>
</evidence>
<feature type="transmembrane region" description="Helical" evidence="6">
    <location>
        <begin position="326"/>
        <end position="343"/>
    </location>
</feature>
<gene>
    <name evidence="9" type="ORF">POCULU_LOCUS6388</name>
</gene>
<dbReference type="PANTHER" id="PTHR43220:SF18">
    <property type="entry name" value="TRANSMEMBRANE PROTEIN 41B"/>
    <property type="match status" value="1"/>
</dbReference>
<name>A0A9N9G1X4_9GLOM</name>